<dbReference type="InterPro" id="IPR050888">
    <property type="entry name" value="ZnF_C2H2-type_TF"/>
</dbReference>
<evidence type="ECO:0000313" key="11">
    <source>
        <dbReference type="Proteomes" id="UP001497623"/>
    </source>
</evidence>
<evidence type="ECO:0000259" key="9">
    <source>
        <dbReference type="PROSITE" id="PS50157"/>
    </source>
</evidence>
<keyword evidence="4 7" id="KW-0863">Zinc-finger</keyword>
<name>A0AAV2PPY3_MEGNR</name>
<dbReference type="Proteomes" id="UP001497623">
    <property type="component" value="Unassembled WGS sequence"/>
</dbReference>
<evidence type="ECO:0000256" key="2">
    <source>
        <dbReference type="ARBA" id="ARBA00022723"/>
    </source>
</evidence>
<dbReference type="GO" id="GO:0008270">
    <property type="term" value="F:zinc ion binding"/>
    <property type="evidence" value="ECO:0007669"/>
    <property type="project" value="UniProtKB-KW"/>
</dbReference>
<evidence type="ECO:0000256" key="4">
    <source>
        <dbReference type="ARBA" id="ARBA00022771"/>
    </source>
</evidence>
<dbReference type="EMBL" id="CAXKWB010000544">
    <property type="protein sequence ID" value="CAL4061153.1"/>
    <property type="molecule type" value="Genomic_DNA"/>
</dbReference>
<accession>A0AAV2PPY3</accession>
<dbReference type="InterPro" id="IPR013087">
    <property type="entry name" value="Znf_C2H2_type"/>
</dbReference>
<dbReference type="PANTHER" id="PTHR24406">
    <property type="entry name" value="TRANSCRIPTIONAL REPRESSOR CTCFL-RELATED"/>
    <property type="match status" value="1"/>
</dbReference>
<keyword evidence="6" id="KW-0539">Nucleus</keyword>
<keyword evidence="2" id="KW-0479">Metal-binding</keyword>
<feature type="region of interest" description="Disordered" evidence="8">
    <location>
        <begin position="106"/>
        <end position="126"/>
    </location>
</feature>
<dbReference type="AlphaFoldDB" id="A0AAV2PPY3"/>
<dbReference type="PROSITE" id="PS00028">
    <property type="entry name" value="ZINC_FINGER_C2H2_1"/>
    <property type="match status" value="2"/>
</dbReference>
<comment type="subcellular location">
    <subcellularLocation>
        <location evidence="1">Nucleus</location>
    </subcellularLocation>
</comment>
<dbReference type="Pfam" id="PF00096">
    <property type="entry name" value="zf-C2H2"/>
    <property type="match status" value="2"/>
</dbReference>
<feature type="domain" description="C2H2-type" evidence="9">
    <location>
        <begin position="257"/>
        <end position="284"/>
    </location>
</feature>
<evidence type="ECO:0000256" key="5">
    <source>
        <dbReference type="ARBA" id="ARBA00022833"/>
    </source>
</evidence>
<dbReference type="FunFam" id="3.30.160.60:FF:000065">
    <property type="entry name" value="B-cell CLL/lymphoma 6, member B"/>
    <property type="match status" value="1"/>
</dbReference>
<dbReference type="SMART" id="SM00355">
    <property type="entry name" value="ZnF_C2H2"/>
    <property type="match status" value="5"/>
</dbReference>
<protein>
    <recommendedName>
        <fullName evidence="9">C2H2-type domain-containing protein</fullName>
    </recommendedName>
</protein>
<evidence type="ECO:0000256" key="1">
    <source>
        <dbReference type="ARBA" id="ARBA00004123"/>
    </source>
</evidence>
<reference evidence="10 11" key="1">
    <citation type="submission" date="2024-05" db="EMBL/GenBank/DDBJ databases">
        <authorList>
            <person name="Wallberg A."/>
        </authorList>
    </citation>
    <scope>NUCLEOTIDE SEQUENCE [LARGE SCALE GENOMIC DNA]</scope>
</reference>
<gene>
    <name evidence="10" type="ORF">MNOR_LOCUS1903</name>
</gene>
<sequence length="451" mass="51634">MSMNMLQAKWGYTSLSQPPTLTCIVPQQDKKIDWQVRHVSMGQPGSSGCQMVPFTVETSREHPLQSHHSRNGALNASHQSQHITKDSLRTPTQIIKKEMISQEERVPVQRKRLEEAGEETEEENSNILNKPSEELVIKEEPLDREQLVEEDDMDGSQDKVEEELMNLASKSSGVIINSRKPSNSMEDDSSSVLYSILAHEASMTDDRNDTTQNGLITTHAPLQDLASSITSIINYKQKLYSNSHHRSIQARINFKGKKCKICNLSFSNLDEFKEHLKIHGGARPYECTICTKQFNFRGNLVSHLKSHSGIKDYSCPLCHRRFGHPADRLSHVVFKVCIRAARHLQKNDEGWICTTCGESKFRGSGQAERHVRAHEIGYIKKCPFCHKEFDNKDRSYTLVRHIKNDHSNHLKDLNFSCDDKRFLELFFTAEDLKSINRNNGFINVQEFENLK</sequence>
<dbReference type="PROSITE" id="PS50157">
    <property type="entry name" value="ZINC_FINGER_C2H2_2"/>
    <property type="match status" value="2"/>
</dbReference>
<dbReference type="Gene3D" id="3.30.160.60">
    <property type="entry name" value="Classic Zinc Finger"/>
    <property type="match status" value="3"/>
</dbReference>
<dbReference type="SUPFAM" id="SSF57667">
    <property type="entry name" value="beta-beta-alpha zinc fingers"/>
    <property type="match status" value="2"/>
</dbReference>
<dbReference type="GO" id="GO:0005634">
    <property type="term" value="C:nucleus"/>
    <property type="evidence" value="ECO:0007669"/>
    <property type="project" value="UniProtKB-SubCell"/>
</dbReference>
<feature type="domain" description="C2H2-type" evidence="9">
    <location>
        <begin position="285"/>
        <end position="312"/>
    </location>
</feature>
<feature type="region of interest" description="Disordered" evidence="8">
    <location>
        <begin position="65"/>
        <end position="86"/>
    </location>
</feature>
<evidence type="ECO:0000256" key="7">
    <source>
        <dbReference type="PROSITE-ProRule" id="PRU00042"/>
    </source>
</evidence>
<feature type="compositionally biased region" description="Basic and acidic residues" evidence="8">
    <location>
        <begin position="106"/>
        <end position="115"/>
    </location>
</feature>
<evidence type="ECO:0000256" key="6">
    <source>
        <dbReference type="ARBA" id="ARBA00023242"/>
    </source>
</evidence>
<keyword evidence="11" id="KW-1185">Reference proteome</keyword>
<evidence type="ECO:0000256" key="3">
    <source>
        <dbReference type="ARBA" id="ARBA00022737"/>
    </source>
</evidence>
<comment type="caution">
    <text evidence="10">The sequence shown here is derived from an EMBL/GenBank/DDBJ whole genome shotgun (WGS) entry which is preliminary data.</text>
</comment>
<feature type="compositionally biased region" description="Polar residues" evidence="8">
    <location>
        <begin position="72"/>
        <end position="82"/>
    </location>
</feature>
<dbReference type="InterPro" id="IPR036236">
    <property type="entry name" value="Znf_C2H2_sf"/>
</dbReference>
<organism evidence="10 11">
    <name type="scientific">Meganyctiphanes norvegica</name>
    <name type="common">Northern krill</name>
    <name type="synonym">Thysanopoda norvegica</name>
    <dbReference type="NCBI Taxonomy" id="48144"/>
    <lineage>
        <taxon>Eukaryota</taxon>
        <taxon>Metazoa</taxon>
        <taxon>Ecdysozoa</taxon>
        <taxon>Arthropoda</taxon>
        <taxon>Crustacea</taxon>
        <taxon>Multicrustacea</taxon>
        <taxon>Malacostraca</taxon>
        <taxon>Eumalacostraca</taxon>
        <taxon>Eucarida</taxon>
        <taxon>Euphausiacea</taxon>
        <taxon>Euphausiidae</taxon>
        <taxon>Meganyctiphanes</taxon>
    </lineage>
</organism>
<proteinExistence type="predicted"/>
<keyword evidence="3" id="KW-0677">Repeat</keyword>
<evidence type="ECO:0000313" key="10">
    <source>
        <dbReference type="EMBL" id="CAL4061153.1"/>
    </source>
</evidence>
<evidence type="ECO:0000256" key="8">
    <source>
        <dbReference type="SAM" id="MobiDB-lite"/>
    </source>
</evidence>
<keyword evidence="5" id="KW-0862">Zinc</keyword>